<sequence>MVTALHPKVGTTSHSHHVTWNTSRVEEVIRDSEDEVKGVDLLVFSVAVHKYIDASGRGNTFVTVDDQLLLCKDKKHQAASLITSHGSLGGRCSGFWRRSSDHQNTYFRTDPTPILTGVFEEVMRAAAGMYPQTTCRDPAVVRVLNMSAVPEREALTFLFCGDPADETRRTDVRYANLEQQIPARS</sequence>
<accession>A0A4Z2G350</accession>
<keyword evidence="2" id="KW-1185">Reference proteome</keyword>
<comment type="caution">
    <text evidence="1">The sequence shown here is derived from an EMBL/GenBank/DDBJ whole genome shotgun (WGS) entry which is preliminary data.</text>
</comment>
<evidence type="ECO:0000313" key="2">
    <source>
        <dbReference type="Proteomes" id="UP000314294"/>
    </source>
</evidence>
<protein>
    <submittedName>
        <fullName evidence="1">Uncharacterized protein</fullName>
    </submittedName>
</protein>
<dbReference type="Proteomes" id="UP000314294">
    <property type="component" value="Unassembled WGS sequence"/>
</dbReference>
<dbReference type="EMBL" id="SRLO01000737">
    <property type="protein sequence ID" value="TNN47560.1"/>
    <property type="molecule type" value="Genomic_DNA"/>
</dbReference>
<gene>
    <name evidence="1" type="ORF">EYF80_042242</name>
</gene>
<reference evidence="1 2" key="1">
    <citation type="submission" date="2019-03" db="EMBL/GenBank/DDBJ databases">
        <title>First draft genome of Liparis tanakae, snailfish: a comprehensive survey of snailfish specific genes.</title>
        <authorList>
            <person name="Kim W."/>
            <person name="Song I."/>
            <person name="Jeong J.-H."/>
            <person name="Kim D."/>
            <person name="Kim S."/>
            <person name="Ryu S."/>
            <person name="Song J.Y."/>
            <person name="Lee S.K."/>
        </authorList>
    </citation>
    <scope>NUCLEOTIDE SEQUENCE [LARGE SCALE GENOMIC DNA]</scope>
    <source>
        <tissue evidence="1">Muscle</tissue>
    </source>
</reference>
<proteinExistence type="predicted"/>
<name>A0A4Z2G350_9TELE</name>
<evidence type="ECO:0000313" key="1">
    <source>
        <dbReference type="EMBL" id="TNN47560.1"/>
    </source>
</evidence>
<organism evidence="1 2">
    <name type="scientific">Liparis tanakae</name>
    <name type="common">Tanaka's snailfish</name>
    <dbReference type="NCBI Taxonomy" id="230148"/>
    <lineage>
        <taxon>Eukaryota</taxon>
        <taxon>Metazoa</taxon>
        <taxon>Chordata</taxon>
        <taxon>Craniata</taxon>
        <taxon>Vertebrata</taxon>
        <taxon>Euteleostomi</taxon>
        <taxon>Actinopterygii</taxon>
        <taxon>Neopterygii</taxon>
        <taxon>Teleostei</taxon>
        <taxon>Neoteleostei</taxon>
        <taxon>Acanthomorphata</taxon>
        <taxon>Eupercaria</taxon>
        <taxon>Perciformes</taxon>
        <taxon>Cottioidei</taxon>
        <taxon>Cottales</taxon>
        <taxon>Liparidae</taxon>
        <taxon>Liparis</taxon>
    </lineage>
</organism>
<dbReference type="AlphaFoldDB" id="A0A4Z2G350"/>